<organism evidence="2 3">
    <name type="scientific">Coniochaeta ligniaria NRRL 30616</name>
    <dbReference type="NCBI Taxonomy" id="1408157"/>
    <lineage>
        <taxon>Eukaryota</taxon>
        <taxon>Fungi</taxon>
        <taxon>Dikarya</taxon>
        <taxon>Ascomycota</taxon>
        <taxon>Pezizomycotina</taxon>
        <taxon>Sordariomycetes</taxon>
        <taxon>Sordariomycetidae</taxon>
        <taxon>Coniochaetales</taxon>
        <taxon>Coniochaetaceae</taxon>
        <taxon>Coniochaeta</taxon>
    </lineage>
</organism>
<dbReference type="AlphaFoldDB" id="A0A1J7JQE0"/>
<evidence type="ECO:0000313" key="3">
    <source>
        <dbReference type="Proteomes" id="UP000182658"/>
    </source>
</evidence>
<dbReference type="Proteomes" id="UP000182658">
    <property type="component" value="Unassembled WGS sequence"/>
</dbReference>
<feature type="transmembrane region" description="Helical" evidence="1">
    <location>
        <begin position="49"/>
        <end position="75"/>
    </location>
</feature>
<keyword evidence="1" id="KW-0812">Transmembrane</keyword>
<keyword evidence="1" id="KW-0472">Membrane</keyword>
<evidence type="ECO:0000313" key="2">
    <source>
        <dbReference type="EMBL" id="OIW29962.1"/>
    </source>
</evidence>
<gene>
    <name evidence="2" type="ORF">CONLIGDRAFT_353303</name>
</gene>
<dbReference type="InParanoid" id="A0A1J7JQE0"/>
<proteinExistence type="predicted"/>
<evidence type="ECO:0000256" key="1">
    <source>
        <dbReference type="SAM" id="Phobius"/>
    </source>
</evidence>
<name>A0A1J7JQE0_9PEZI</name>
<keyword evidence="1" id="KW-1133">Transmembrane helix</keyword>
<accession>A0A1J7JQE0</accession>
<protein>
    <submittedName>
        <fullName evidence="2">Uncharacterized protein</fullName>
    </submittedName>
</protein>
<keyword evidence="3" id="KW-1185">Reference proteome</keyword>
<sequence>MVGQGQQHQGHAYHFHLPRLMPWAFRTRYTHSVFSSPIRLFSPYIGFYFFFYSVSLIPLQTHCIYPLWLISFGFAQSARVQAVRKLKGQLSV</sequence>
<dbReference type="EMBL" id="KV875097">
    <property type="protein sequence ID" value="OIW29962.1"/>
    <property type="molecule type" value="Genomic_DNA"/>
</dbReference>
<reference evidence="2 3" key="1">
    <citation type="submission" date="2016-10" db="EMBL/GenBank/DDBJ databases">
        <title>Draft genome sequence of Coniochaeta ligniaria NRRL30616, a lignocellulolytic fungus for bioabatement of inhibitors in plant biomass hydrolysates.</title>
        <authorList>
            <consortium name="DOE Joint Genome Institute"/>
            <person name="Jimenez D.J."/>
            <person name="Hector R.E."/>
            <person name="Riley R."/>
            <person name="Sun H."/>
            <person name="Grigoriev I.V."/>
            <person name="Van Elsas J.D."/>
            <person name="Nichols N.N."/>
        </authorList>
    </citation>
    <scope>NUCLEOTIDE SEQUENCE [LARGE SCALE GENOMIC DNA]</scope>
    <source>
        <strain evidence="2 3">NRRL 30616</strain>
    </source>
</reference>